<evidence type="ECO:0000256" key="1">
    <source>
        <dbReference type="SAM" id="Phobius"/>
    </source>
</evidence>
<keyword evidence="1" id="KW-0812">Transmembrane</keyword>
<dbReference type="RefSeq" id="XP_014671932.1">
    <property type="nucleotide sequence ID" value="XM_014816446.1"/>
</dbReference>
<evidence type="ECO:0000313" key="4">
    <source>
        <dbReference type="RefSeq" id="XP_014671932.1"/>
    </source>
</evidence>
<sequence>MISKFTFPTKFSRTIGRQRHLSGFIVYNASFGTGFGKSWVILFFVSLLNSVANRRYIIVYFSSLAEPDNMPEWLLMRRLYVCLSQKYRKNLGGLYVVHPTFWSKMVTWYQTTFNFAEIKDKVQLLGGVEYLYHFVDPQEIVVPNFVLDYDFKVRDVRMLWSSASCALSKRGF</sequence>
<dbReference type="SUPFAM" id="SSF52087">
    <property type="entry name" value="CRAL/TRIO domain"/>
    <property type="match status" value="1"/>
</dbReference>
<organism evidence="3 4">
    <name type="scientific">Priapulus caudatus</name>
    <name type="common">Priapulid worm</name>
    <dbReference type="NCBI Taxonomy" id="37621"/>
    <lineage>
        <taxon>Eukaryota</taxon>
        <taxon>Metazoa</taxon>
        <taxon>Ecdysozoa</taxon>
        <taxon>Scalidophora</taxon>
        <taxon>Priapulida</taxon>
        <taxon>Priapulimorpha</taxon>
        <taxon>Priapulimorphida</taxon>
        <taxon>Priapulidae</taxon>
        <taxon>Priapulus</taxon>
    </lineage>
</organism>
<protein>
    <submittedName>
        <fullName evidence="4">Protein GDAP2 homolog</fullName>
    </submittedName>
</protein>
<dbReference type="InterPro" id="IPR036865">
    <property type="entry name" value="CRAL-TRIO_dom_sf"/>
</dbReference>
<keyword evidence="3" id="KW-1185">Reference proteome</keyword>
<feature type="transmembrane region" description="Helical" evidence="1">
    <location>
        <begin position="21"/>
        <end position="48"/>
    </location>
</feature>
<dbReference type="GeneID" id="106812549"/>
<dbReference type="Gene3D" id="3.40.525.10">
    <property type="entry name" value="CRAL-TRIO lipid binding domain"/>
    <property type="match status" value="1"/>
</dbReference>
<proteinExistence type="predicted"/>
<evidence type="ECO:0000313" key="3">
    <source>
        <dbReference type="Proteomes" id="UP000695022"/>
    </source>
</evidence>
<dbReference type="Proteomes" id="UP000695022">
    <property type="component" value="Unplaced"/>
</dbReference>
<feature type="domain" description="CRAL-TRIO" evidence="2">
    <location>
        <begin position="41"/>
        <end position="150"/>
    </location>
</feature>
<reference evidence="4" key="1">
    <citation type="submission" date="2025-08" db="UniProtKB">
        <authorList>
            <consortium name="RefSeq"/>
        </authorList>
    </citation>
    <scope>IDENTIFICATION</scope>
</reference>
<dbReference type="PANTHER" id="PTHR48411:SF1">
    <property type="entry name" value="OS01G0948300 PROTEIN"/>
    <property type="match status" value="1"/>
</dbReference>
<keyword evidence="1" id="KW-0472">Membrane</keyword>
<keyword evidence="1" id="KW-1133">Transmembrane helix</keyword>
<accession>A0ABM1EIB1</accession>
<evidence type="ECO:0000259" key="2">
    <source>
        <dbReference type="Pfam" id="PF13716"/>
    </source>
</evidence>
<dbReference type="Pfam" id="PF13716">
    <property type="entry name" value="CRAL_TRIO_2"/>
    <property type="match status" value="1"/>
</dbReference>
<dbReference type="InterPro" id="IPR001251">
    <property type="entry name" value="CRAL-TRIO_dom"/>
</dbReference>
<dbReference type="PANTHER" id="PTHR48411">
    <property type="entry name" value="OS01G0948300 PROTEIN"/>
    <property type="match status" value="1"/>
</dbReference>
<gene>
    <name evidence="4" type="primary">LOC106812549</name>
</gene>
<name>A0ABM1EIB1_PRICU</name>